<gene>
    <name evidence="2" type="ORF">Y882_06995</name>
</gene>
<dbReference type="EMBL" id="JPLA01000016">
    <property type="protein sequence ID" value="KLD64489.1"/>
    <property type="molecule type" value="Genomic_DNA"/>
</dbReference>
<proteinExistence type="predicted"/>
<feature type="region of interest" description="Disordered" evidence="1">
    <location>
        <begin position="447"/>
        <end position="467"/>
    </location>
</feature>
<feature type="compositionally biased region" description="Low complexity" evidence="1">
    <location>
        <begin position="28"/>
        <end position="45"/>
    </location>
</feature>
<reference evidence="2 3" key="1">
    <citation type="journal article" date="2015" name="Antonie Van Leeuwenhoek">
        <title>A phylogenomic and molecular marker based taxonomic framework for the order Xanthomonadales: proposal to transfer the families Algiphilaceae and Solimonadaceae to the order Nevskiales ord. nov. and to create a new family within the order Xanthomonadales, the family Rhodanobacteraceae fam. nov., containing the genus Rhodanobacter and its closest relatives.</title>
        <authorList>
            <person name="Naushad S."/>
            <person name="Adeolu M."/>
            <person name="Wong S."/>
            <person name="Sohail M."/>
            <person name="Schellhorn H.E."/>
            <person name="Gupta R.S."/>
        </authorList>
    </citation>
    <scope>NUCLEOTIDE SEQUENCE [LARGE SCALE GENOMIC DNA]</scope>
    <source>
        <strain evidence="2 3">DSM 16301</strain>
    </source>
</reference>
<dbReference type="AlphaFoldDB" id="A0A0G9H5I0"/>
<feature type="region of interest" description="Disordered" evidence="1">
    <location>
        <begin position="1"/>
        <end position="85"/>
    </location>
</feature>
<dbReference type="RefSeq" id="WP_046971157.1">
    <property type="nucleotide sequence ID" value="NZ_JPLA01000016.1"/>
</dbReference>
<feature type="region of interest" description="Disordered" evidence="1">
    <location>
        <begin position="155"/>
        <end position="189"/>
    </location>
</feature>
<comment type="caution">
    <text evidence="2">The sequence shown here is derived from an EMBL/GenBank/DDBJ whole genome shotgun (WGS) entry which is preliminary data.</text>
</comment>
<protein>
    <submittedName>
        <fullName evidence="2">Uncharacterized protein</fullName>
    </submittedName>
</protein>
<feature type="compositionally biased region" description="Polar residues" evidence="1">
    <location>
        <begin position="180"/>
        <end position="189"/>
    </location>
</feature>
<name>A0A0G9H5I0_9GAMM</name>
<feature type="region of interest" description="Disordered" evidence="1">
    <location>
        <begin position="202"/>
        <end position="226"/>
    </location>
</feature>
<feature type="compositionally biased region" description="Low complexity" evidence="1">
    <location>
        <begin position="61"/>
        <end position="85"/>
    </location>
</feature>
<feature type="compositionally biased region" description="Basic and acidic residues" evidence="1">
    <location>
        <begin position="458"/>
        <end position="467"/>
    </location>
</feature>
<dbReference type="PATRIC" id="fig|1440762.4.peg.768"/>
<evidence type="ECO:0000313" key="3">
    <source>
        <dbReference type="Proteomes" id="UP000035481"/>
    </source>
</evidence>
<accession>A0A0G9H5I0</accession>
<evidence type="ECO:0000256" key="1">
    <source>
        <dbReference type="SAM" id="MobiDB-lite"/>
    </source>
</evidence>
<dbReference type="Proteomes" id="UP000035481">
    <property type="component" value="Unassembled WGS sequence"/>
</dbReference>
<feature type="compositionally biased region" description="Polar residues" evidence="1">
    <location>
        <begin position="210"/>
        <end position="221"/>
    </location>
</feature>
<evidence type="ECO:0000313" key="2">
    <source>
        <dbReference type="EMBL" id="KLD64489.1"/>
    </source>
</evidence>
<organism evidence="2 3">
    <name type="scientific">Dyella japonica DSM 16301</name>
    <dbReference type="NCBI Taxonomy" id="1440762"/>
    <lineage>
        <taxon>Bacteria</taxon>
        <taxon>Pseudomonadati</taxon>
        <taxon>Pseudomonadota</taxon>
        <taxon>Gammaproteobacteria</taxon>
        <taxon>Lysobacterales</taxon>
        <taxon>Rhodanobacteraceae</taxon>
        <taxon>Dyella</taxon>
    </lineage>
</organism>
<sequence>MAIDNPTLKKPAFDTDDYTPVLTRPNMAPAGADASARAPADASARVSLGDQHPADPPATMVPPAAKAPAPADVAGDAGAPPASSAEALGKSLRTVGHAIANTNTEVMNKYNGASDSVANTLSRPFREGSAFAQNVMRAATGEPADVQPAADRVTPKLSLPFPAGSGGDGGSAPTAVASPTDGQAPSADSLTNVVSTLTRPLTSIFGGGSKSTDTANPSPAAQPNAGVTVGDRKLPVGAMVNGVPTFSDGSGQAGIPRTMDDNTIQHYGDSLSRADAGALGKVLASDVTGSTPTTEQMVSNLTRNAPAQPITGSRPSAQQYAQSDALDVASRDPRSAAGIAARNLAMEAQYGGTGLARRTAAANLAGLQQGFQQDGQLAQQAEAQRDQVESQGANALAVENLRGNNTLRNTALEMANKLLNEPKEKVTLADGTIGLVNPRTSVVTPTRMADGSPARSLVTKDDSDTKRSDEILDQISKGTQEQLKGFLPTKDEPTPSAERIAQWRLQSAQAQGLRTGRDQAGRAVVLINGKEHLL</sequence>